<evidence type="ECO:0000313" key="3">
    <source>
        <dbReference type="Proteomes" id="UP000655443"/>
    </source>
</evidence>
<evidence type="ECO:0000256" key="1">
    <source>
        <dbReference type="SAM" id="MobiDB-lite"/>
    </source>
</evidence>
<organism evidence="2 3">
    <name type="scientific">Streptomyces alanosinicus</name>
    <dbReference type="NCBI Taxonomy" id="68171"/>
    <lineage>
        <taxon>Bacteria</taxon>
        <taxon>Bacillati</taxon>
        <taxon>Actinomycetota</taxon>
        <taxon>Actinomycetes</taxon>
        <taxon>Kitasatosporales</taxon>
        <taxon>Streptomycetaceae</taxon>
        <taxon>Streptomyces</taxon>
    </lineage>
</organism>
<name>A0A918MGS5_9ACTN</name>
<sequence>MPGPHRDRLSQALGRTVQRGLHSDARSRTPTYFRPMANFFPPTAARPLSRSETRLALVMNGGVSLAVWMGGVTHELDLLCRAFADAPETPFADDRDAAVFGVWKELAATVDTRVVVDIIAAPPPAESTAWFSPPLWAVRRSCPTYELCGTGLPR</sequence>
<keyword evidence="3" id="KW-1185">Reference proteome</keyword>
<dbReference type="AlphaFoldDB" id="A0A918MGS5"/>
<evidence type="ECO:0000313" key="2">
    <source>
        <dbReference type="EMBL" id="GGW23989.1"/>
    </source>
</evidence>
<reference evidence="2" key="2">
    <citation type="submission" date="2020-09" db="EMBL/GenBank/DDBJ databases">
        <authorList>
            <person name="Sun Q."/>
            <person name="Ohkuma M."/>
        </authorList>
    </citation>
    <scope>NUCLEOTIDE SEQUENCE</scope>
    <source>
        <strain evidence="2">JCM 4714</strain>
    </source>
</reference>
<proteinExistence type="predicted"/>
<gene>
    <name evidence="2" type="ORF">GCM10010339_93780</name>
</gene>
<comment type="caution">
    <text evidence="2">The sequence shown here is derived from an EMBL/GenBank/DDBJ whole genome shotgun (WGS) entry which is preliminary data.</text>
</comment>
<reference evidence="2" key="1">
    <citation type="journal article" date="2014" name="Int. J. Syst. Evol. Microbiol.">
        <title>Complete genome sequence of Corynebacterium casei LMG S-19264T (=DSM 44701T), isolated from a smear-ripened cheese.</title>
        <authorList>
            <consortium name="US DOE Joint Genome Institute (JGI-PGF)"/>
            <person name="Walter F."/>
            <person name="Albersmeier A."/>
            <person name="Kalinowski J."/>
            <person name="Ruckert C."/>
        </authorList>
    </citation>
    <scope>NUCLEOTIDE SEQUENCE</scope>
    <source>
        <strain evidence="2">JCM 4714</strain>
    </source>
</reference>
<feature type="region of interest" description="Disordered" evidence="1">
    <location>
        <begin position="1"/>
        <end position="29"/>
    </location>
</feature>
<dbReference type="Proteomes" id="UP000655443">
    <property type="component" value="Unassembled WGS sequence"/>
</dbReference>
<dbReference type="EMBL" id="BMVG01000084">
    <property type="protein sequence ID" value="GGW23989.1"/>
    <property type="molecule type" value="Genomic_DNA"/>
</dbReference>
<protein>
    <submittedName>
        <fullName evidence="2">Uncharacterized protein</fullName>
    </submittedName>
</protein>
<accession>A0A918MGS5</accession>